<dbReference type="EMBL" id="ABZS01000180">
    <property type="protein sequence ID" value="EEP59954.1"/>
    <property type="molecule type" value="Genomic_DNA"/>
</dbReference>
<evidence type="ECO:0000313" key="2">
    <source>
        <dbReference type="Proteomes" id="UP000005540"/>
    </source>
</evidence>
<accession>C4FLU1</accession>
<reference evidence="1 2" key="1">
    <citation type="submission" date="2009-04" db="EMBL/GenBank/DDBJ databases">
        <authorList>
            <person name="Reysenbach A.-L."/>
            <person name="Heidelberg J.F."/>
            <person name="Nelson W.C."/>
        </authorList>
    </citation>
    <scope>NUCLEOTIDE SEQUENCE [LARGE SCALE GENOMIC DNA]</scope>
    <source>
        <strain evidence="1 2">SS-5</strain>
    </source>
</reference>
<sequence length="79" mass="9518">MRDFRLVKIKNSKKVYLIKAERYLSGEKTYADKDIIKFAIYELQYDDIDDRFFFNKINEFGSTRKYCDVNVAFKQELGI</sequence>
<name>C4FLU1_9AQUI</name>
<dbReference type="AlphaFoldDB" id="C4FLU1"/>
<proteinExistence type="predicted"/>
<evidence type="ECO:0000313" key="1">
    <source>
        <dbReference type="EMBL" id="EEP59954.1"/>
    </source>
</evidence>
<keyword evidence="2" id="KW-1185">Reference proteome</keyword>
<dbReference type="Proteomes" id="UP000005540">
    <property type="component" value="Unassembled WGS sequence"/>
</dbReference>
<organism evidence="1 2">
    <name type="scientific">Sulfurihydrogenibium yellowstonense SS-5</name>
    <dbReference type="NCBI Taxonomy" id="432331"/>
    <lineage>
        <taxon>Bacteria</taxon>
        <taxon>Pseudomonadati</taxon>
        <taxon>Aquificota</taxon>
        <taxon>Aquificia</taxon>
        <taxon>Aquificales</taxon>
        <taxon>Hydrogenothermaceae</taxon>
        <taxon>Sulfurihydrogenibium</taxon>
    </lineage>
</organism>
<comment type="caution">
    <text evidence="1">The sequence shown here is derived from an EMBL/GenBank/DDBJ whole genome shotgun (WGS) entry which is preliminary data.</text>
</comment>
<gene>
    <name evidence="1" type="ORF">SULYE_1545</name>
</gene>
<protein>
    <submittedName>
        <fullName evidence="1">Uncharacterized protein</fullName>
    </submittedName>
</protein>